<keyword evidence="3" id="KW-1185">Reference proteome</keyword>
<dbReference type="Gene3D" id="1.20.58.90">
    <property type="match status" value="1"/>
</dbReference>
<dbReference type="Proteomes" id="UP000272706">
    <property type="component" value="Unassembled WGS sequence"/>
</dbReference>
<proteinExistence type="predicted"/>
<sequence length="70" mass="7818">MTHGEAELDHVLDAWVAKEDQRENENREEATRRLQRRLARAGLTGAGDADAERELGFTSVTRSPAKLRAS</sequence>
<dbReference type="EMBL" id="QZWZ01000042">
    <property type="protein sequence ID" value="RJT29463.1"/>
    <property type="molecule type" value="Genomic_DNA"/>
</dbReference>
<reference evidence="2 3" key="1">
    <citation type="submission" date="2018-09" db="EMBL/GenBank/DDBJ databases">
        <title>Mesorhizobium carmichaelinearum sp. nov. isolated from Carmichaelinea spp. root nodules in New Zealand.</title>
        <authorList>
            <person name="De Meyer S.E."/>
        </authorList>
    </citation>
    <scope>NUCLEOTIDE SEQUENCE [LARGE SCALE GENOMIC DNA]</scope>
    <source>
        <strain evidence="2 3">ICMP19557</strain>
    </source>
</reference>
<comment type="caution">
    <text evidence="2">The sequence shown here is derived from an EMBL/GenBank/DDBJ whole genome shotgun (WGS) entry which is preliminary data.</text>
</comment>
<organism evidence="2 3">
    <name type="scientific">Mesorhizobium waimense</name>
    <dbReference type="NCBI Taxonomy" id="1300307"/>
    <lineage>
        <taxon>Bacteria</taxon>
        <taxon>Pseudomonadati</taxon>
        <taxon>Pseudomonadota</taxon>
        <taxon>Alphaproteobacteria</taxon>
        <taxon>Hyphomicrobiales</taxon>
        <taxon>Phyllobacteriaceae</taxon>
        <taxon>Mesorhizobium</taxon>
    </lineage>
</organism>
<accession>A0A3A5K9V2</accession>
<feature type="region of interest" description="Disordered" evidence="1">
    <location>
        <begin position="41"/>
        <end position="70"/>
    </location>
</feature>
<gene>
    <name evidence="2" type="ORF">D3227_31930</name>
</gene>
<evidence type="ECO:0000313" key="2">
    <source>
        <dbReference type="EMBL" id="RJT29463.1"/>
    </source>
</evidence>
<dbReference type="AlphaFoldDB" id="A0A3A5K9V2"/>
<name>A0A3A5K9V2_9HYPH</name>
<evidence type="ECO:0000256" key="1">
    <source>
        <dbReference type="SAM" id="MobiDB-lite"/>
    </source>
</evidence>
<protein>
    <submittedName>
        <fullName evidence="2">Uncharacterized protein</fullName>
    </submittedName>
</protein>
<evidence type="ECO:0000313" key="3">
    <source>
        <dbReference type="Proteomes" id="UP000272706"/>
    </source>
</evidence>